<comment type="subcellular location">
    <subcellularLocation>
        <location evidence="1">Membrane</location>
        <topology evidence="1">Multi-pass membrane protein</topology>
    </subcellularLocation>
</comment>
<dbReference type="SUPFAM" id="SSF47473">
    <property type="entry name" value="EF-hand"/>
    <property type="match status" value="1"/>
</dbReference>
<evidence type="ECO:0000259" key="9">
    <source>
        <dbReference type="PROSITE" id="PS50222"/>
    </source>
</evidence>
<comment type="caution">
    <text evidence="10">The sequence shown here is derived from an EMBL/GenBank/DDBJ whole genome shotgun (WGS) entry which is preliminary data.</text>
</comment>
<feature type="repeat" description="PPR" evidence="6">
    <location>
        <begin position="124"/>
        <end position="158"/>
    </location>
</feature>
<dbReference type="InterPro" id="IPR029063">
    <property type="entry name" value="SAM-dependent_MTases_sf"/>
</dbReference>
<dbReference type="Pfam" id="PF00520">
    <property type="entry name" value="Ion_trans"/>
    <property type="match status" value="1"/>
</dbReference>
<organism evidence="10 11">
    <name type="scientific">Durusdinium trenchii</name>
    <dbReference type="NCBI Taxonomy" id="1381693"/>
    <lineage>
        <taxon>Eukaryota</taxon>
        <taxon>Sar</taxon>
        <taxon>Alveolata</taxon>
        <taxon>Dinophyceae</taxon>
        <taxon>Suessiales</taxon>
        <taxon>Symbiodiniaceae</taxon>
        <taxon>Durusdinium</taxon>
    </lineage>
</organism>
<dbReference type="Gene3D" id="1.20.120.350">
    <property type="entry name" value="Voltage-gated potassium channels. Chain C"/>
    <property type="match status" value="1"/>
</dbReference>
<dbReference type="Gene3D" id="1.10.238.10">
    <property type="entry name" value="EF-hand"/>
    <property type="match status" value="1"/>
</dbReference>
<gene>
    <name evidence="10" type="ORF">CCMP2556_LOCUS28301</name>
</gene>
<keyword evidence="2 8" id="KW-0812">Transmembrane</keyword>
<sequence>MALRQQLQKQLFQVGAEKQRGSLFGRLKRSASAEETLTIVDHLLYEDLVFHHRHFTLLLNSLGRRSLWRTSLQLLPEMWQRDLVPNSISFNAAMDACQKGAAWQHATSLLKEMESEEMGIPSPDVVSYSTAMSACAKAGNWEMTLGFFVSMQQRLLSPDATSVSNVVTACSKGEHWELAIQLMEDHQCRRGEMDLVCHNAMIHAMCSGKRWQQAVDHFDQLPSADVVSYNTTMMALSESQEWQKALELFQQLKRHGPLPTTNSFNIAMDVWSQHDPSVDCAKQVDQLQAEMHRSSVPLAQDTYRIMIQAQAAGGHWPKVLALLQEAGRLEPVERDTSICGLGVLSKIPEAKDIMLQLARQAELLRKKTKGSLRNAGQRPQALPGVSRQRREELDIESFGGMPKDLGEELYRPRLRPCACGCGQMVLGEWTCDGEIAPLRSSDVHAAVARSAPQMSLAEQQASVARLTRRKTPTTSPSAQEKTPSPSPKRRIDRQRLELIALPRELPPPPKPPEPIKARPAPARPQAVATSASEPVLHPGAAAFLAPPRRKVVKLTPQRSMLPGLGSLLFKASLVRSISMRDEKQCTLTTYGTGMECLIRLVSTRIRRWDSPVERMRLMTGCSSGTQSSLPLGESHVVPAATAHGRRNVDHSDEKLQDVEFYAEWTSHLLSAIAIVSRIGTDGRTLIHKTVSWDYVAAAWYHDTGVDKWYHIITGRFCATHHPGSALSATSLRAHMQDWLNRLQVLLDNAVDGEHKAWFPKKDSPSNKTNGQSINDLAVARYKETGSIDQFLQESDQKLFDLLEDWLSRFQLFFLDGQAETPHHAEAESACGSKQLRNKDGDFPSESGRKESNLQSFHGLKALHNSSTGSSMNLVNMYSLDEEETKEVSCRQMCMDMDWPMRSGDPVPPLPFAWQRYLYPYVFSWMFEAFFGFVIISNSIFLGIQVELTASHPGAPPSEAMFVIASIYTLLFTVELLLRLLVGGVRTCTQDWAWLALDILVVASSLMEFILEIILRGEEQSATQNVSTSMRMVRILRVAKITRAIRVVRLVKFIRSLKTLLYCIGRTLRAMAWSGVLLIMIIFLFSLIFTDICTEWRVDEVNATEDPATWKIVTERFGTLGLSWHTLPLSGGLTWIEVSDALARISPLWQMLFEVYIAFCLFAVLGPTIGPFCQSAIESAERDHELILQNVAHEKAKYFRAVRRLFNQLDRNGDGGVSIKEFKQAMKDPSLHAIFDALEISAGDAWALFTQLDRDGDAEVNVDEFLEGCMLLKGPARSIDVIGIKRDLMRLQDRMDTYVNDVSDVKRIVSRPLKISTRSMEQKLKGLSIAFDAGFESASPAVSVPALSSESTLEGTRASKETLEGAELTAKALPNRLATGAVVEEEKIVGVRGYDRLSYRKLLGAGPELGWVSLQANGVPLLQLLPPAPDLPRARTLRRRGEDEAPGSPAWVEETRYREIASIRFILDAPCEEVAVALSAALHGAPGRIDMQREIFAAGQLQLRDPPEQEQTGLPLPVPMSPQWRETAFATTDFSEETVWNGSVGNSSASFSLGLRPLWSDELCTYQEEASELEVVVRASRPGRSPAFEFSCPRRIRSVIRVTEETCEHPQKLFHLQVLCSRIKEAIKLSFDETQREALGLAYDLDSIHCSCGVRPTSDGRAEVFRQLFGGSALAETQPGPRPTGRPDFDYDPIALLASQVLYMLDIETRVWASIHGFPLVELWRGLRRPFQWATFSALSSAASHLFALGSAADAAKELRQGDIFDMRVAKELEQLVPHCKNEIGKKQGQFTEGSVDVVSFAELLQRICRRADPQADIYRSFADLGSGRGHAVLAAHALFPFRHCVGYEIDKEAMAAAYKEWIGHGCQKLHEPFEAPGSLGLFASNQLQSLDLGLGRLRQRRHLALGTSGRDWSIGLKAEERCSLGPSGPTLASGRLGAPATL</sequence>
<keyword evidence="11" id="KW-1185">Reference proteome</keyword>
<feature type="region of interest" description="Disordered" evidence="7">
    <location>
        <begin position="370"/>
        <end position="390"/>
    </location>
</feature>
<keyword evidence="4 8" id="KW-1133">Transmembrane helix</keyword>
<dbReference type="Pfam" id="PF01535">
    <property type="entry name" value="PPR"/>
    <property type="match status" value="3"/>
</dbReference>
<dbReference type="InterPro" id="IPR011990">
    <property type="entry name" value="TPR-like_helical_dom_sf"/>
</dbReference>
<dbReference type="InterPro" id="IPR005821">
    <property type="entry name" value="Ion_trans_dom"/>
</dbReference>
<evidence type="ECO:0000256" key="7">
    <source>
        <dbReference type="SAM" id="MobiDB-lite"/>
    </source>
</evidence>
<dbReference type="InterPro" id="IPR002048">
    <property type="entry name" value="EF_hand_dom"/>
</dbReference>
<feature type="repeat" description="PPR" evidence="6">
    <location>
        <begin position="225"/>
        <end position="259"/>
    </location>
</feature>
<proteinExistence type="predicted"/>
<evidence type="ECO:0000313" key="10">
    <source>
        <dbReference type="EMBL" id="CAK9057348.1"/>
    </source>
</evidence>
<dbReference type="Gene3D" id="1.25.40.10">
    <property type="entry name" value="Tetratricopeptide repeat domain"/>
    <property type="match status" value="2"/>
</dbReference>
<feature type="transmembrane region" description="Helical" evidence="8">
    <location>
        <begin position="917"/>
        <end position="940"/>
    </location>
</feature>
<dbReference type="SUPFAM" id="SSF81324">
    <property type="entry name" value="Voltage-gated potassium channels"/>
    <property type="match status" value="1"/>
</dbReference>
<evidence type="ECO:0000256" key="2">
    <source>
        <dbReference type="ARBA" id="ARBA00022692"/>
    </source>
</evidence>
<dbReference type="SMART" id="SM00054">
    <property type="entry name" value="EFh"/>
    <property type="match status" value="2"/>
</dbReference>
<reference evidence="10 11" key="1">
    <citation type="submission" date="2024-02" db="EMBL/GenBank/DDBJ databases">
        <authorList>
            <person name="Chen Y."/>
            <person name="Shah S."/>
            <person name="Dougan E. K."/>
            <person name="Thang M."/>
            <person name="Chan C."/>
        </authorList>
    </citation>
    <scope>NUCLEOTIDE SEQUENCE [LARGE SCALE GENOMIC DNA]</scope>
</reference>
<dbReference type="Gene3D" id="3.40.50.150">
    <property type="entry name" value="Vaccinia Virus protein VP39"/>
    <property type="match status" value="1"/>
</dbReference>
<feature type="compositionally biased region" description="Polar residues" evidence="7">
    <location>
        <begin position="472"/>
        <end position="483"/>
    </location>
</feature>
<dbReference type="InterPro" id="IPR011992">
    <property type="entry name" value="EF-hand-dom_pair"/>
</dbReference>
<feature type="compositionally biased region" description="Pro residues" evidence="7">
    <location>
        <begin position="504"/>
        <end position="514"/>
    </location>
</feature>
<dbReference type="EMBL" id="CAXAMN010021224">
    <property type="protein sequence ID" value="CAK9057348.1"/>
    <property type="molecule type" value="Genomic_DNA"/>
</dbReference>
<evidence type="ECO:0000313" key="11">
    <source>
        <dbReference type="Proteomes" id="UP001642484"/>
    </source>
</evidence>
<dbReference type="NCBIfam" id="TIGR00756">
    <property type="entry name" value="PPR"/>
    <property type="match status" value="1"/>
</dbReference>
<dbReference type="Proteomes" id="UP001642484">
    <property type="component" value="Unassembled WGS sequence"/>
</dbReference>
<dbReference type="CDD" id="cd00051">
    <property type="entry name" value="EFh"/>
    <property type="match status" value="1"/>
</dbReference>
<protein>
    <recommendedName>
        <fullName evidence="9">EF-hand domain-containing protein</fullName>
    </recommendedName>
</protein>
<dbReference type="InterPro" id="IPR027359">
    <property type="entry name" value="Volt_channel_dom_sf"/>
</dbReference>
<feature type="domain" description="EF-hand" evidence="9">
    <location>
        <begin position="1196"/>
        <end position="1231"/>
    </location>
</feature>
<evidence type="ECO:0000256" key="8">
    <source>
        <dbReference type="SAM" id="Phobius"/>
    </source>
</evidence>
<dbReference type="PROSITE" id="PS51375">
    <property type="entry name" value="PPR"/>
    <property type="match status" value="2"/>
</dbReference>
<feature type="transmembrane region" description="Helical" evidence="8">
    <location>
        <begin position="1069"/>
        <end position="1088"/>
    </location>
</feature>
<dbReference type="InterPro" id="IPR002885">
    <property type="entry name" value="PPR_rpt"/>
</dbReference>
<keyword evidence="3" id="KW-0677">Repeat</keyword>
<feature type="compositionally biased region" description="Basic and acidic residues" evidence="7">
    <location>
        <begin position="836"/>
        <end position="850"/>
    </location>
</feature>
<feature type="region of interest" description="Disordered" evidence="7">
    <location>
        <begin position="450"/>
        <end position="534"/>
    </location>
</feature>
<dbReference type="Pfam" id="PF13405">
    <property type="entry name" value="EF-hand_6"/>
    <property type="match status" value="1"/>
</dbReference>
<evidence type="ECO:0000256" key="3">
    <source>
        <dbReference type="ARBA" id="ARBA00022737"/>
    </source>
</evidence>
<name>A0ABP0N1M7_9DINO</name>
<evidence type="ECO:0000256" key="6">
    <source>
        <dbReference type="PROSITE-ProRule" id="PRU00708"/>
    </source>
</evidence>
<feature type="transmembrane region" description="Helical" evidence="8">
    <location>
        <begin position="960"/>
        <end position="981"/>
    </location>
</feature>
<dbReference type="PANTHER" id="PTHR47941">
    <property type="entry name" value="PENTATRICOPEPTIDE REPEAT-CONTAINING PROTEIN 3, MITOCHONDRIAL"/>
    <property type="match status" value="1"/>
</dbReference>
<keyword evidence="5 8" id="KW-0472">Membrane</keyword>
<dbReference type="SUPFAM" id="SSF53335">
    <property type="entry name" value="S-adenosyl-L-methionine-dependent methyltransferases"/>
    <property type="match status" value="1"/>
</dbReference>
<dbReference type="PROSITE" id="PS50222">
    <property type="entry name" value="EF_HAND_2"/>
    <property type="match status" value="2"/>
</dbReference>
<feature type="transmembrane region" description="Helical" evidence="8">
    <location>
        <begin position="993"/>
        <end position="1014"/>
    </location>
</feature>
<accession>A0ABP0N1M7</accession>
<evidence type="ECO:0000256" key="4">
    <source>
        <dbReference type="ARBA" id="ARBA00022989"/>
    </source>
</evidence>
<evidence type="ECO:0000256" key="1">
    <source>
        <dbReference type="ARBA" id="ARBA00004141"/>
    </source>
</evidence>
<evidence type="ECO:0000256" key="5">
    <source>
        <dbReference type="ARBA" id="ARBA00023136"/>
    </source>
</evidence>
<feature type="compositionally biased region" description="Polar residues" evidence="7">
    <location>
        <begin position="452"/>
        <end position="462"/>
    </location>
</feature>
<feature type="domain" description="EF-hand" evidence="9">
    <location>
        <begin position="1239"/>
        <end position="1274"/>
    </location>
</feature>
<feature type="region of interest" description="Disordered" evidence="7">
    <location>
        <begin position="824"/>
        <end position="850"/>
    </location>
</feature>